<feature type="transmembrane region" description="Helical" evidence="1">
    <location>
        <begin position="7"/>
        <end position="31"/>
    </location>
</feature>
<gene>
    <name evidence="2" type="ORF">P174DRAFT_426081</name>
</gene>
<dbReference type="VEuPathDB" id="FungiDB:P174DRAFT_426081"/>
<evidence type="ECO:0000313" key="2">
    <source>
        <dbReference type="EMBL" id="PKX88390.1"/>
    </source>
</evidence>
<accession>A0A2I1BSJ6</accession>
<keyword evidence="1" id="KW-1133">Transmembrane helix</keyword>
<evidence type="ECO:0000313" key="3">
    <source>
        <dbReference type="Proteomes" id="UP000234474"/>
    </source>
</evidence>
<reference evidence="3" key="1">
    <citation type="journal article" date="2018" name="Proc. Natl. Acad. Sci. U.S.A.">
        <title>Linking secondary metabolites to gene clusters through genome sequencing of six diverse Aspergillus species.</title>
        <authorList>
            <person name="Kaerboelling I."/>
            <person name="Vesth T.C."/>
            <person name="Frisvad J.C."/>
            <person name="Nybo J.L."/>
            <person name="Theobald S."/>
            <person name="Kuo A."/>
            <person name="Bowyer P."/>
            <person name="Matsuda Y."/>
            <person name="Mondo S."/>
            <person name="Lyhne E.K."/>
            <person name="Kogle M.E."/>
            <person name="Clum A."/>
            <person name="Lipzen A."/>
            <person name="Salamov A."/>
            <person name="Ngan C.Y."/>
            <person name="Daum C."/>
            <person name="Chiniquy J."/>
            <person name="Barry K."/>
            <person name="LaButti K."/>
            <person name="Haridas S."/>
            <person name="Simmons B.A."/>
            <person name="Magnuson J.K."/>
            <person name="Mortensen U.H."/>
            <person name="Larsen T.O."/>
            <person name="Grigoriev I.V."/>
            <person name="Baker S.E."/>
            <person name="Andersen M.R."/>
        </authorList>
    </citation>
    <scope>NUCLEOTIDE SEQUENCE [LARGE SCALE GENOMIC DNA]</scope>
    <source>
        <strain evidence="3">IBT 16806</strain>
    </source>
</reference>
<comment type="caution">
    <text evidence="2">The sequence shown here is derived from an EMBL/GenBank/DDBJ whole genome shotgun (WGS) entry which is preliminary data.</text>
</comment>
<keyword evidence="1" id="KW-0812">Transmembrane</keyword>
<organism evidence="2 3">
    <name type="scientific">Aspergillus novofumigatus (strain IBT 16806)</name>
    <dbReference type="NCBI Taxonomy" id="1392255"/>
    <lineage>
        <taxon>Eukaryota</taxon>
        <taxon>Fungi</taxon>
        <taxon>Dikarya</taxon>
        <taxon>Ascomycota</taxon>
        <taxon>Pezizomycotina</taxon>
        <taxon>Eurotiomycetes</taxon>
        <taxon>Eurotiomycetidae</taxon>
        <taxon>Eurotiales</taxon>
        <taxon>Aspergillaceae</taxon>
        <taxon>Aspergillus</taxon>
        <taxon>Aspergillus subgen. Fumigati</taxon>
    </lineage>
</organism>
<name>A0A2I1BSJ6_ASPN1</name>
<sequence length="97" mass="11033">MPMRWSTISLYTIIGGYITVKFGTGCLYTSYPSRHLGSLSWESRDARLNSPLDDLDQRALFAVLVFILFAVPTMILYCLPRARGHSPSDEEFQRTNV</sequence>
<dbReference type="EMBL" id="MSZS01000016">
    <property type="protein sequence ID" value="PKX88390.1"/>
    <property type="molecule type" value="Genomic_DNA"/>
</dbReference>
<proteinExistence type="predicted"/>
<evidence type="ECO:0000256" key="1">
    <source>
        <dbReference type="SAM" id="Phobius"/>
    </source>
</evidence>
<keyword evidence="3" id="KW-1185">Reference proteome</keyword>
<dbReference type="AlphaFoldDB" id="A0A2I1BSJ6"/>
<dbReference type="RefSeq" id="XP_024676985.1">
    <property type="nucleotide sequence ID" value="XM_024825349.1"/>
</dbReference>
<protein>
    <submittedName>
        <fullName evidence="2">Uncharacterized protein</fullName>
    </submittedName>
</protein>
<dbReference type="GeneID" id="36532674"/>
<dbReference type="Proteomes" id="UP000234474">
    <property type="component" value="Unassembled WGS sequence"/>
</dbReference>
<feature type="transmembrane region" description="Helical" evidence="1">
    <location>
        <begin position="59"/>
        <end position="79"/>
    </location>
</feature>
<keyword evidence="1" id="KW-0472">Membrane</keyword>